<evidence type="ECO:0000256" key="4">
    <source>
        <dbReference type="ARBA" id="ARBA00013040"/>
    </source>
</evidence>
<dbReference type="Gene3D" id="3.40.50.1240">
    <property type="entry name" value="Phosphoglycerate mutase-like"/>
    <property type="match status" value="1"/>
</dbReference>
<dbReference type="PATRIC" id="fig|1544413.3.peg.2145"/>
<sequence>MRLRSFLPIVLCATALGACTASAQEENPYYSTKQPYSPRQDYAEYSPAPNGFQQIYTTTVNRHGSRGLSSFKYDDLAAQMLRSAEESGDLTDLGHDLIAQVAAMTKVNQELSGGPGQESGYGNLTTLGREELRGIGQRNAERNAEFFATLNDDPAARLSFTSSGEDRATDSGWNFGSGLLDTAPTLREHTDYDSTAQHVDIAANTALLYAHKDKSLPSYERYQEWKKSDTLEEKIEHAYTQPQAQEAARGLLSHIFQPSFIDSLEAGELTFTGSEDESKEVTGLVEAALPFYNLYLSAPALSEETSTPAEGWIFHRYIDDSTGPTLAYLLDVEDYYQKGPAIEGQTVAYDNYEPLLEDMLARVEERAAGGDNAADFRFGHAETIIPLAALLRLPGSEHGTPANEVMDYENSDWRGEAVSPMAANIQWDAFQNQSGEVVVRMLYNERATPFHEGCTPMEPQSAFYRLEELQGCLPLE</sequence>
<evidence type="ECO:0000256" key="9">
    <source>
        <dbReference type="ARBA" id="ARBA00031642"/>
    </source>
</evidence>
<evidence type="ECO:0000256" key="1">
    <source>
        <dbReference type="ARBA" id="ARBA00004370"/>
    </source>
</evidence>
<evidence type="ECO:0000313" key="16">
    <source>
        <dbReference type="Proteomes" id="UP000050488"/>
    </source>
</evidence>
<dbReference type="InterPro" id="IPR000560">
    <property type="entry name" value="His_Pase_clade-2"/>
</dbReference>
<keyword evidence="8" id="KW-0472">Membrane</keyword>
<dbReference type="GO" id="GO:0003993">
    <property type="term" value="F:acid phosphatase activity"/>
    <property type="evidence" value="ECO:0007669"/>
    <property type="project" value="TreeGrafter"/>
</dbReference>
<dbReference type="AlphaFoldDB" id="A0A0Q1DUY7"/>
<dbReference type="OrthoDB" id="9770871at2"/>
<comment type="caution">
    <text evidence="15">The sequence shown here is derived from an EMBL/GenBank/DDBJ whole genome shotgun (WGS) entry which is preliminary data.</text>
</comment>
<evidence type="ECO:0000256" key="12">
    <source>
        <dbReference type="ARBA" id="ARBA00043691"/>
    </source>
</evidence>
<comment type="subcellular location">
    <subcellularLocation>
        <location evidence="1">Membrane</location>
    </subcellularLocation>
</comment>
<dbReference type="STRING" id="1544413.Clow_02147"/>
<dbReference type="EMBL" id="LKEV01000008">
    <property type="protein sequence ID" value="KQB83947.1"/>
    <property type="molecule type" value="Genomic_DNA"/>
</dbReference>
<dbReference type="GO" id="GO:0052745">
    <property type="term" value="F:inositol phosphate phosphatase activity"/>
    <property type="evidence" value="ECO:0007669"/>
    <property type="project" value="TreeGrafter"/>
</dbReference>
<feature type="chain" id="PRO_5006189733" description="Multiple inositol polyphosphate phosphatase 1" evidence="14">
    <location>
        <begin position="24"/>
        <end position="476"/>
    </location>
</feature>
<comment type="catalytic activity">
    <reaction evidence="11">
        <text>1D-myo-inositol 1,2,4,5,6-pentakisphosphate + H2O = 1D-myo-inositol 1,2,5,6-tetrakisphosphate + phosphate</text>
        <dbReference type="Rhea" id="RHEA:77115"/>
        <dbReference type="ChEBI" id="CHEBI:15377"/>
        <dbReference type="ChEBI" id="CHEBI:43474"/>
        <dbReference type="ChEBI" id="CHEBI:57798"/>
        <dbReference type="ChEBI" id="CHEBI:195535"/>
        <dbReference type="EC" id="3.1.3.62"/>
    </reaction>
    <physiologicalReaction direction="left-to-right" evidence="11">
        <dbReference type="Rhea" id="RHEA:77116"/>
    </physiologicalReaction>
</comment>
<dbReference type="RefSeq" id="WP_055178948.1">
    <property type="nucleotide sequence ID" value="NZ_JAUSQY010000001.1"/>
</dbReference>
<keyword evidence="6 14" id="KW-0732">Signal</keyword>
<dbReference type="SUPFAM" id="SSF53254">
    <property type="entry name" value="Phosphoglycerate mutase-like"/>
    <property type="match status" value="1"/>
</dbReference>
<name>A0A0Q1DUY7_9CORY</name>
<evidence type="ECO:0000313" key="15">
    <source>
        <dbReference type="EMBL" id="KQB83947.1"/>
    </source>
</evidence>
<dbReference type="GO" id="GO:0034417">
    <property type="term" value="F:bisphosphoglycerate 3-phosphatase activity"/>
    <property type="evidence" value="ECO:0007669"/>
    <property type="project" value="UniProtKB-EC"/>
</dbReference>
<keyword evidence="7" id="KW-0378">Hydrolase</keyword>
<dbReference type="GO" id="GO:0016020">
    <property type="term" value="C:membrane"/>
    <property type="evidence" value="ECO:0007669"/>
    <property type="project" value="UniProtKB-SubCell"/>
</dbReference>
<dbReference type="PROSITE" id="PS51257">
    <property type="entry name" value="PROKAR_LIPOPROTEIN"/>
    <property type="match status" value="1"/>
</dbReference>
<evidence type="ECO:0000256" key="8">
    <source>
        <dbReference type="ARBA" id="ARBA00023136"/>
    </source>
</evidence>
<dbReference type="Proteomes" id="UP000050488">
    <property type="component" value="Unassembled WGS sequence"/>
</dbReference>
<comment type="catalytic activity">
    <reaction evidence="13">
        <text>(2R)-2,3-bisphosphoglycerate + H2O = (2R)-2-phosphoglycerate + phosphate</text>
        <dbReference type="Rhea" id="RHEA:27381"/>
        <dbReference type="ChEBI" id="CHEBI:15377"/>
        <dbReference type="ChEBI" id="CHEBI:43474"/>
        <dbReference type="ChEBI" id="CHEBI:58248"/>
        <dbReference type="ChEBI" id="CHEBI:58289"/>
        <dbReference type="EC" id="3.1.3.80"/>
    </reaction>
    <physiologicalReaction direction="left-to-right" evidence="13">
        <dbReference type="Rhea" id="RHEA:27382"/>
    </physiologicalReaction>
</comment>
<evidence type="ECO:0000256" key="14">
    <source>
        <dbReference type="SAM" id="SignalP"/>
    </source>
</evidence>
<comment type="catalytic activity">
    <reaction evidence="12">
        <text>1D-myo-inositol hexakisphosphate + H2O = 1D-myo-inositol 1,2,4,5,6-pentakisphosphate + phosphate</text>
        <dbReference type="Rhea" id="RHEA:16989"/>
        <dbReference type="ChEBI" id="CHEBI:15377"/>
        <dbReference type="ChEBI" id="CHEBI:43474"/>
        <dbReference type="ChEBI" id="CHEBI:57798"/>
        <dbReference type="ChEBI" id="CHEBI:58130"/>
        <dbReference type="EC" id="3.1.3.62"/>
    </reaction>
    <physiologicalReaction direction="left-to-right" evidence="12">
        <dbReference type="Rhea" id="RHEA:16990"/>
    </physiologicalReaction>
</comment>
<dbReference type="PANTHER" id="PTHR20963:SF8">
    <property type="entry name" value="MULTIPLE INOSITOL POLYPHOSPHATE PHOSPHATASE 1"/>
    <property type="match status" value="1"/>
</dbReference>
<comment type="similarity">
    <text evidence="2">Belongs to the histidine acid phosphatase family. MINPP1 subfamily.</text>
</comment>
<proteinExistence type="inferred from homology"/>
<evidence type="ECO:0000256" key="7">
    <source>
        <dbReference type="ARBA" id="ARBA00022801"/>
    </source>
</evidence>
<evidence type="ECO:0000256" key="6">
    <source>
        <dbReference type="ARBA" id="ARBA00022729"/>
    </source>
</evidence>
<gene>
    <name evidence="15" type="ORF">Clow_02147</name>
</gene>
<keyword evidence="16" id="KW-1185">Reference proteome</keyword>
<evidence type="ECO:0000256" key="13">
    <source>
        <dbReference type="ARBA" id="ARBA00043832"/>
    </source>
</evidence>
<reference evidence="15 16" key="1">
    <citation type="submission" date="2015-10" db="EMBL/GenBank/DDBJ databases">
        <title>Corynebacteirum lowii and Corynebacterium oculi species nova, derived from human clinical disease and and emended description of Corynebacterium mastiditis.</title>
        <authorList>
            <person name="Bernard K."/>
            <person name="Pacheco A.L."/>
            <person name="Mcdougall C."/>
            <person name="Burtx T."/>
            <person name="Weibe D."/>
            <person name="Tyler S."/>
            <person name="Olson A.B."/>
            <person name="Cnockaert M."/>
            <person name="Eguchi H."/>
            <person name="Kuwahara T."/>
            <person name="Nakayama-Imaohji H."/>
            <person name="Boudewijins M."/>
            <person name="Van Hoecke F."/>
            <person name="Bernier A.-M."/>
            <person name="Vandamme P."/>
        </authorList>
    </citation>
    <scope>NUCLEOTIDE SEQUENCE [LARGE SCALE GENOMIC DNA]</scope>
    <source>
        <strain evidence="15 16">NML 130206</strain>
    </source>
</reference>
<dbReference type="InterPro" id="IPR029033">
    <property type="entry name" value="His_PPase_superfam"/>
</dbReference>
<comment type="catalytic activity">
    <reaction evidence="10">
        <text>1D-myo-inositol 1,2,5,6-tetrakisphosphate + H2O = 1D-myo-inositol 1,2,6-trisphosphate + phosphate</text>
        <dbReference type="Rhea" id="RHEA:77119"/>
        <dbReference type="ChEBI" id="CHEBI:15377"/>
        <dbReference type="ChEBI" id="CHEBI:43474"/>
        <dbReference type="ChEBI" id="CHEBI:195535"/>
        <dbReference type="ChEBI" id="CHEBI:195537"/>
        <dbReference type="EC" id="3.1.3.62"/>
    </reaction>
    <physiologicalReaction direction="left-to-right" evidence="10">
        <dbReference type="Rhea" id="RHEA:77120"/>
    </physiologicalReaction>
</comment>
<accession>A0A0Q1DUY7</accession>
<evidence type="ECO:0000256" key="11">
    <source>
        <dbReference type="ARBA" id="ARBA00043671"/>
    </source>
</evidence>
<organism evidence="15 16">
    <name type="scientific">Corynebacterium lowii</name>
    <dbReference type="NCBI Taxonomy" id="1544413"/>
    <lineage>
        <taxon>Bacteria</taxon>
        <taxon>Bacillati</taxon>
        <taxon>Actinomycetota</taxon>
        <taxon>Actinomycetes</taxon>
        <taxon>Mycobacteriales</taxon>
        <taxon>Corynebacteriaceae</taxon>
        <taxon>Corynebacterium</taxon>
    </lineage>
</organism>
<evidence type="ECO:0000256" key="3">
    <source>
        <dbReference type="ARBA" id="ARBA00012976"/>
    </source>
</evidence>
<feature type="signal peptide" evidence="14">
    <location>
        <begin position="1"/>
        <end position="23"/>
    </location>
</feature>
<evidence type="ECO:0000256" key="5">
    <source>
        <dbReference type="ARBA" id="ARBA00018097"/>
    </source>
</evidence>
<dbReference type="EC" id="3.1.3.80" evidence="3"/>
<dbReference type="PANTHER" id="PTHR20963">
    <property type="entry name" value="MULTIPLE INOSITOL POLYPHOSPHATE PHOSPHATASE-RELATED"/>
    <property type="match status" value="1"/>
</dbReference>
<protein>
    <recommendedName>
        <fullName evidence="5">Multiple inositol polyphosphate phosphatase 1</fullName>
        <ecNumber evidence="4">3.1.3.62</ecNumber>
        <ecNumber evidence="3">3.1.3.80</ecNumber>
    </recommendedName>
    <alternativeName>
        <fullName evidence="9">2,3-bisphosphoglycerate 3-phosphatase</fullName>
    </alternativeName>
</protein>
<evidence type="ECO:0000256" key="10">
    <source>
        <dbReference type="ARBA" id="ARBA00043668"/>
    </source>
</evidence>
<dbReference type="Pfam" id="PF00328">
    <property type="entry name" value="His_Phos_2"/>
    <property type="match status" value="1"/>
</dbReference>
<dbReference type="EC" id="3.1.3.62" evidence="4"/>
<evidence type="ECO:0000256" key="2">
    <source>
        <dbReference type="ARBA" id="ARBA00008422"/>
    </source>
</evidence>